<reference evidence="1 2" key="1">
    <citation type="submission" date="2020-08" db="EMBL/GenBank/DDBJ databases">
        <title>Sequencing the genomes of 1000 actinobacteria strains.</title>
        <authorList>
            <person name="Klenk H.-P."/>
        </authorList>
    </citation>
    <scope>NUCLEOTIDE SEQUENCE [LARGE SCALE GENOMIC DNA]</scope>
    <source>
        <strain evidence="1 2">DSM 43149</strain>
    </source>
</reference>
<organism evidence="1 2">
    <name type="scientific">Actinoplanes digitatis</name>
    <dbReference type="NCBI Taxonomy" id="1868"/>
    <lineage>
        <taxon>Bacteria</taxon>
        <taxon>Bacillati</taxon>
        <taxon>Actinomycetota</taxon>
        <taxon>Actinomycetes</taxon>
        <taxon>Micromonosporales</taxon>
        <taxon>Micromonosporaceae</taxon>
        <taxon>Actinoplanes</taxon>
    </lineage>
</organism>
<dbReference type="Proteomes" id="UP000578112">
    <property type="component" value="Unassembled WGS sequence"/>
</dbReference>
<name>A0A7W7MMW2_9ACTN</name>
<evidence type="ECO:0000313" key="1">
    <source>
        <dbReference type="EMBL" id="MBB4760373.1"/>
    </source>
</evidence>
<sequence>MTVTEAEFVSPSGNIGCRVDKDGARCDIVKRSWQPPPAPADCELDWAGGVSVFKAEKAAFTCAGDTMMGAKETLKYGSAVRAGDFTCGSDPKAIRCENTATGHGFTLSVQQYTLF</sequence>
<gene>
    <name evidence="1" type="ORF">BJ971_000929</name>
</gene>
<dbReference type="EMBL" id="JACHNH010000001">
    <property type="protein sequence ID" value="MBB4760373.1"/>
    <property type="molecule type" value="Genomic_DNA"/>
</dbReference>
<accession>A0A7W7MMW2</accession>
<dbReference type="InterPro" id="IPR046576">
    <property type="entry name" value="DUF6636"/>
</dbReference>
<protein>
    <submittedName>
        <fullName evidence="1">Uncharacterized protein</fullName>
    </submittedName>
</protein>
<dbReference type="Pfam" id="PF20341">
    <property type="entry name" value="DUF6636"/>
    <property type="match status" value="1"/>
</dbReference>
<evidence type="ECO:0000313" key="2">
    <source>
        <dbReference type="Proteomes" id="UP000578112"/>
    </source>
</evidence>
<dbReference type="AlphaFoldDB" id="A0A7W7MMW2"/>
<comment type="caution">
    <text evidence="1">The sequence shown here is derived from an EMBL/GenBank/DDBJ whole genome shotgun (WGS) entry which is preliminary data.</text>
</comment>
<proteinExistence type="predicted"/>
<dbReference type="RefSeq" id="WP_184990118.1">
    <property type="nucleotide sequence ID" value="NZ_BOMK01000100.1"/>
</dbReference>
<keyword evidence="2" id="KW-1185">Reference proteome</keyword>